<keyword evidence="2" id="KW-1185">Reference proteome</keyword>
<sequence>MDLGMLYCRVNNLSSAAHHFEKYYSIRQSVSQHRQTKKGIIIDMGYEAFFKIEIEFVENFVRVISVDSVPELALHNGMPIMREYIRLADKINKPPFDREVSSNHFVPPYDFPRGN</sequence>
<dbReference type="RefSeq" id="WP_045055369.1">
    <property type="nucleotide sequence ID" value="NZ_CAWMDP010000057.1"/>
</dbReference>
<evidence type="ECO:0000313" key="2">
    <source>
        <dbReference type="Proteomes" id="UP000032452"/>
    </source>
</evidence>
<dbReference type="AlphaFoldDB" id="A0A0D8ZQZ2"/>
<accession>A0A0D8ZQZ2</accession>
<protein>
    <submittedName>
        <fullName evidence="1">Uncharacterized protein</fullName>
    </submittedName>
</protein>
<comment type="caution">
    <text evidence="1">The sequence shown here is derived from an EMBL/GenBank/DDBJ whole genome shotgun (WGS) entry which is preliminary data.</text>
</comment>
<proteinExistence type="predicted"/>
<dbReference type="Proteomes" id="UP000032452">
    <property type="component" value="Unassembled WGS sequence"/>
</dbReference>
<evidence type="ECO:0000313" key="1">
    <source>
        <dbReference type="EMBL" id="KJH71203.1"/>
    </source>
</evidence>
<gene>
    <name evidence="1" type="ORF">UH38_14460</name>
</gene>
<name>A0A0D8ZQZ2_9CYAN</name>
<dbReference type="EMBL" id="JYON01000014">
    <property type="protein sequence ID" value="KJH71203.1"/>
    <property type="molecule type" value="Genomic_DNA"/>
</dbReference>
<reference evidence="1 2" key="1">
    <citation type="submission" date="2015-02" db="EMBL/GenBank/DDBJ databases">
        <title>Draft genome of a novel marine cyanobacterium (Chroococcales) isolated from South Atlantic Ocean.</title>
        <authorList>
            <person name="Rigonato J."/>
            <person name="Alvarenga D.O."/>
            <person name="Branco L.H."/>
            <person name="Varani A.M."/>
            <person name="Brandini F.P."/>
            <person name="Fiore M.F."/>
        </authorList>
    </citation>
    <scope>NUCLEOTIDE SEQUENCE [LARGE SCALE GENOMIC DNA]</scope>
    <source>
        <strain evidence="1 2">CENA595</strain>
    </source>
</reference>
<organism evidence="1 2">
    <name type="scientific">Aliterella atlantica CENA595</name>
    <dbReference type="NCBI Taxonomy" id="1618023"/>
    <lineage>
        <taxon>Bacteria</taxon>
        <taxon>Bacillati</taxon>
        <taxon>Cyanobacteriota</taxon>
        <taxon>Cyanophyceae</taxon>
        <taxon>Chroococcidiopsidales</taxon>
        <taxon>Aliterellaceae</taxon>
        <taxon>Aliterella</taxon>
    </lineage>
</organism>